<evidence type="ECO:0000313" key="7">
    <source>
        <dbReference type="Proteomes" id="UP001159427"/>
    </source>
</evidence>
<feature type="transmembrane region" description="Helical" evidence="5">
    <location>
        <begin position="171"/>
        <end position="194"/>
    </location>
</feature>
<evidence type="ECO:0000313" key="6">
    <source>
        <dbReference type="EMBL" id="CAH3030124.1"/>
    </source>
</evidence>
<dbReference type="InterPro" id="IPR004895">
    <property type="entry name" value="Prenylated_rab_accept_PRA1"/>
</dbReference>
<gene>
    <name evidence="6" type="ORF">PEVE_00037427</name>
</gene>
<organism evidence="6 7">
    <name type="scientific">Porites evermanni</name>
    <dbReference type="NCBI Taxonomy" id="104178"/>
    <lineage>
        <taxon>Eukaryota</taxon>
        <taxon>Metazoa</taxon>
        <taxon>Cnidaria</taxon>
        <taxon>Anthozoa</taxon>
        <taxon>Hexacorallia</taxon>
        <taxon>Scleractinia</taxon>
        <taxon>Fungiina</taxon>
        <taxon>Poritidae</taxon>
        <taxon>Porites</taxon>
    </lineage>
</organism>
<evidence type="ECO:0000256" key="4">
    <source>
        <dbReference type="ARBA" id="ARBA00023136"/>
    </source>
</evidence>
<proteinExistence type="inferred from homology"/>
<keyword evidence="4 5" id="KW-0472">Membrane</keyword>
<sequence length="215" mass="24434">MHTMSADMKKIPLGPPPSYDTTPLDLGDGNFKKQSNIGLFSLLMEDPPPYKEKNSPTESFSSFQFLPPLALRPWKRFFSMCLSGRCSTSTENFGHNLVYYQVNYAWLMLLLVMVALVVINSDDFNFCILWTSITVLLIYGLNVSGFVFKLFGRRLSLSEQLTAFIMFELPFYGLLPGAVPFIYFIVGFTGFVTFHASFTRVYKPSLFGISKIHHI</sequence>
<evidence type="ECO:0000256" key="5">
    <source>
        <dbReference type="RuleBase" id="RU363107"/>
    </source>
</evidence>
<comment type="caution">
    <text evidence="6">The sequence shown here is derived from an EMBL/GenBank/DDBJ whole genome shotgun (WGS) entry which is preliminary data.</text>
</comment>
<comment type="subcellular location">
    <subcellularLocation>
        <location evidence="1 5">Membrane</location>
        <topology evidence="1 5">Multi-pass membrane protein</topology>
    </subcellularLocation>
</comment>
<evidence type="ECO:0000256" key="3">
    <source>
        <dbReference type="ARBA" id="ARBA00022989"/>
    </source>
</evidence>
<comment type="similarity">
    <text evidence="5">Belongs to the PRA1 family.</text>
</comment>
<evidence type="ECO:0000256" key="1">
    <source>
        <dbReference type="ARBA" id="ARBA00004141"/>
    </source>
</evidence>
<feature type="transmembrane region" description="Helical" evidence="5">
    <location>
        <begin position="126"/>
        <end position="151"/>
    </location>
</feature>
<accession>A0ABN8MMK6</accession>
<keyword evidence="3 5" id="KW-1133">Transmembrane helix</keyword>
<keyword evidence="7" id="KW-1185">Reference proteome</keyword>
<reference evidence="6 7" key="1">
    <citation type="submission" date="2022-05" db="EMBL/GenBank/DDBJ databases">
        <authorList>
            <consortium name="Genoscope - CEA"/>
            <person name="William W."/>
        </authorList>
    </citation>
    <scope>NUCLEOTIDE SEQUENCE [LARGE SCALE GENOMIC DNA]</scope>
</reference>
<evidence type="ECO:0000256" key="2">
    <source>
        <dbReference type="ARBA" id="ARBA00022692"/>
    </source>
</evidence>
<feature type="transmembrane region" description="Helical" evidence="5">
    <location>
        <begin position="98"/>
        <end position="119"/>
    </location>
</feature>
<keyword evidence="2 5" id="KW-0812">Transmembrane</keyword>
<name>A0ABN8MMK6_9CNID</name>
<dbReference type="Pfam" id="PF03208">
    <property type="entry name" value="PRA1"/>
    <property type="match status" value="1"/>
</dbReference>
<dbReference type="Proteomes" id="UP001159427">
    <property type="component" value="Unassembled WGS sequence"/>
</dbReference>
<protein>
    <recommendedName>
        <fullName evidence="5">PRA1 family protein</fullName>
    </recommendedName>
</protein>
<dbReference type="EMBL" id="CALNXI010000613">
    <property type="protein sequence ID" value="CAH3030124.1"/>
    <property type="molecule type" value="Genomic_DNA"/>
</dbReference>